<dbReference type="PROSITE" id="PS50835">
    <property type="entry name" value="IG_LIKE"/>
    <property type="match status" value="1"/>
</dbReference>
<evidence type="ECO:0000313" key="4">
    <source>
        <dbReference type="Proteomes" id="UP000261620"/>
    </source>
</evidence>
<reference evidence="3" key="1">
    <citation type="submission" date="2025-08" db="UniProtKB">
        <authorList>
            <consortium name="Ensembl"/>
        </authorList>
    </citation>
    <scope>IDENTIFICATION</scope>
</reference>
<feature type="region of interest" description="Disordered" evidence="1">
    <location>
        <begin position="1"/>
        <end position="22"/>
    </location>
</feature>
<dbReference type="STRING" id="94237.ENSMMOP00000008599"/>
<dbReference type="AlphaFoldDB" id="A0A3Q3WIE9"/>
<dbReference type="InterPro" id="IPR036179">
    <property type="entry name" value="Ig-like_dom_sf"/>
</dbReference>
<keyword evidence="4" id="KW-1185">Reference proteome</keyword>
<proteinExistence type="predicted"/>
<reference evidence="3" key="2">
    <citation type="submission" date="2025-09" db="UniProtKB">
        <authorList>
            <consortium name="Ensembl"/>
        </authorList>
    </citation>
    <scope>IDENTIFICATION</scope>
</reference>
<evidence type="ECO:0000256" key="1">
    <source>
        <dbReference type="SAM" id="MobiDB-lite"/>
    </source>
</evidence>
<dbReference type="Gene3D" id="2.60.40.10">
    <property type="entry name" value="Immunoglobulins"/>
    <property type="match status" value="1"/>
</dbReference>
<name>A0A3Q3WIE9_MOLML</name>
<dbReference type="Proteomes" id="UP000261620">
    <property type="component" value="Unplaced"/>
</dbReference>
<dbReference type="InterPro" id="IPR013783">
    <property type="entry name" value="Ig-like_fold"/>
</dbReference>
<accession>A0A3Q3WIE9</accession>
<feature type="compositionally biased region" description="Low complexity" evidence="1">
    <location>
        <begin position="9"/>
        <end position="21"/>
    </location>
</feature>
<dbReference type="InterPro" id="IPR007110">
    <property type="entry name" value="Ig-like_dom"/>
</dbReference>
<dbReference type="SUPFAM" id="SSF48726">
    <property type="entry name" value="Immunoglobulin"/>
    <property type="match status" value="1"/>
</dbReference>
<protein>
    <recommendedName>
        <fullName evidence="2">Ig-like domain-containing protein</fullName>
    </recommendedName>
</protein>
<dbReference type="Ensembl" id="ENSMMOT00000008753.1">
    <property type="protein sequence ID" value="ENSMMOP00000008599.1"/>
    <property type="gene ID" value="ENSMMOG00000006646.1"/>
</dbReference>
<sequence>MSARNKNQPSHLLLPSVPPSLDGAGATEDVTIVRENSVSLLCVADGTPTPTVSWFKEGLPLIPDPHLKFLNLNTSVQITLPLFIRNCEFVCYLSPQWLQLSRKAPRQCQYTLTSQQCWSAS</sequence>
<evidence type="ECO:0000313" key="3">
    <source>
        <dbReference type="Ensembl" id="ENSMMOP00000008599.1"/>
    </source>
</evidence>
<organism evidence="3 4">
    <name type="scientific">Mola mola</name>
    <name type="common">Ocean sunfish</name>
    <name type="synonym">Tetraodon mola</name>
    <dbReference type="NCBI Taxonomy" id="94237"/>
    <lineage>
        <taxon>Eukaryota</taxon>
        <taxon>Metazoa</taxon>
        <taxon>Chordata</taxon>
        <taxon>Craniata</taxon>
        <taxon>Vertebrata</taxon>
        <taxon>Euteleostomi</taxon>
        <taxon>Actinopterygii</taxon>
        <taxon>Neopterygii</taxon>
        <taxon>Teleostei</taxon>
        <taxon>Neoteleostei</taxon>
        <taxon>Acanthomorphata</taxon>
        <taxon>Eupercaria</taxon>
        <taxon>Tetraodontiformes</taxon>
        <taxon>Molidae</taxon>
        <taxon>Mola</taxon>
    </lineage>
</organism>
<evidence type="ECO:0000259" key="2">
    <source>
        <dbReference type="PROSITE" id="PS50835"/>
    </source>
</evidence>
<dbReference type="Pfam" id="PF13927">
    <property type="entry name" value="Ig_3"/>
    <property type="match status" value="1"/>
</dbReference>
<feature type="domain" description="Ig-like" evidence="2">
    <location>
        <begin position="15"/>
        <end position="101"/>
    </location>
</feature>